<dbReference type="EMBL" id="JADNRY010000211">
    <property type="protein sequence ID" value="KAF9061210.1"/>
    <property type="molecule type" value="Genomic_DNA"/>
</dbReference>
<evidence type="ECO:0000313" key="2">
    <source>
        <dbReference type="Proteomes" id="UP000772434"/>
    </source>
</evidence>
<sequence length="109" mass="12358">MIGGSFGPLYSDDPLFNVDPSPESHPRFVSSEFYERICDGQKTMIDTAPVHDSVASWDGEANLAAWVKHLSSLPDRCVEIDVNAEHIFNIWQVWRLCSRFGHRSHVLQS</sequence>
<accession>A0A9P5PFM0</accession>
<protein>
    <submittedName>
        <fullName evidence="1">Uncharacterized protein</fullName>
    </submittedName>
</protein>
<name>A0A9P5PFM0_9AGAR</name>
<dbReference type="Proteomes" id="UP000772434">
    <property type="component" value="Unassembled WGS sequence"/>
</dbReference>
<proteinExistence type="predicted"/>
<reference evidence="1" key="1">
    <citation type="submission" date="2020-11" db="EMBL/GenBank/DDBJ databases">
        <authorList>
            <consortium name="DOE Joint Genome Institute"/>
            <person name="Ahrendt S."/>
            <person name="Riley R."/>
            <person name="Andreopoulos W."/>
            <person name="Labutti K."/>
            <person name="Pangilinan J."/>
            <person name="Ruiz-Duenas F.J."/>
            <person name="Barrasa J.M."/>
            <person name="Sanchez-Garcia M."/>
            <person name="Camarero S."/>
            <person name="Miyauchi S."/>
            <person name="Serrano A."/>
            <person name="Linde D."/>
            <person name="Babiker R."/>
            <person name="Drula E."/>
            <person name="Ayuso-Fernandez I."/>
            <person name="Pacheco R."/>
            <person name="Padilla G."/>
            <person name="Ferreira P."/>
            <person name="Barriuso J."/>
            <person name="Kellner H."/>
            <person name="Castanera R."/>
            <person name="Alfaro M."/>
            <person name="Ramirez L."/>
            <person name="Pisabarro A.G."/>
            <person name="Kuo A."/>
            <person name="Tritt A."/>
            <person name="Lipzen A."/>
            <person name="He G."/>
            <person name="Yan M."/>
            <person name="Ng V."/>
            <person name="Cullen D."/>
            <person name="Martin F."/>
            <person name="Rosso M.-N."/>
            <person name="Henrissat B."/>
            <person name="Hibbett D."/>
            <person name="Martinez A.T."/>
            <person name="Grigoriev I.V."/>
        </authorList>
    </citation>
    <scope>NUCLEOTIDE SEQUENCE</scope>
    <source>
        <strain evidence="1">AH 40177</strain>
    </source>
</reference>
<gene>
    <name evidence="1" type="ORF">BDP27DRAFT_1338535</name>
</gene>
<dbReference type="AlphaFoldDB" id="A0A9P5PFM0"/>
<keyword evidence="2" id="KW-1185">Reference proteome</keyword>
<evidence type="ECO:0000313" key="1">
    <source>
        <dbReference type="EMBL" id="KAF9061210.1"/>
    </source>
</evidence>
<organism evidence="1 2">
    <name type="scientific">Rhodocollybia butyracea</name>
    <dbReference type="NCBI Taxonomy" id="206335"/>
    <lineage>
        <taxon>Eukaryota</taxon>
        <taxon>Fungi</taxon>
        <taxon>Dikarya</taxon>
        <taxon>Basidiomycota</taxon>
        <taxon>Agaricomycotina</taxon>
        <taxon>Agaricomycetes</taxon>
        <taxon>Agaricomycetidae</taxon>
        <taxon>Agaricales</taxon>
        <taxon>Marasmiineae</taxon>
        <taxon>Omphalotaceae</taxon>
        <taxon>Rhodocollybia</taxon>
    </lineage>
</organism>
<comment type="caution">
    <text evidence="1">The sequence shown here is derived from an EMBL/GenBank/DDBJ whole genome shotgun (WGS) entry which is preliminary data.</text>
</comment>